<evidence type="ECO:0000313" key="3">
    <source>
        <dbReference type="Proteomes" id="UP000599179"/>
    </source>
</evidence>
<feature type="region of interest" description="Disordered" evidence="1">
    <location>
        <begin position="114"/>
        <end position="135"/>
    </location>
</feature>
<feature type="compositionally biased region" description="Basic residues" evidence="1">
    <location>
        <begin position="124"/>
        <end position="135"/>
    </location>
</feature>
<name>A0ABQ1SLK0_9FLAO</name>
<dbReference type="Proteomes" id="UP000599179">
    <property type="component" value="Unassembled WGS sequence"/>
</dbReference>
<proteinExistence type="predicted"/>
<comment type="caution">
    <text evidence="2">The sequence shown here is derived from an EMBL/GenBank/DDBJ whole genome shotgun (WGS) entry which is preliminary data.</text>
</comment>
<protein>
    <submittedName>
        <fullName evidence="2">Uncharacterized protein</fullName>
    </submittedName>
</protein>
<accession>A0ABQ1SLK0</accession>
<evidence type="ECO:0000256" key="1">
    <source>
        <dbReference type="SAM" id="MobiDB-lite"/>
    </source>
</evidence>
<reference evidence="3" key="1">
    <citation type="journal article" date="2019" name="Int. J. Syst. Evol. Microbiol.">
        <title>The Global Catalogue of Microorganisms (GCM) 10K type strain sequencing project: providing services to taxonomists for standard genome sequencing and annotation.</title>
        <authorList>
            <consortium name="The Broad Institute Genomics Platform"/>
            <consortium name="The Broad Institute Genome Sequencing Center for Infectious Disease"/>
            <person name="Wu L."/>
            <person name="Ma J."/>
        </authorList>
    </citation>
    <scope>NUCLEOTIDE SEQUENCE [LARGE SCALE GENOMIC DNA]</scope>
    <source>
        <strain evidence="3">CGMCC 1.12931</strain>
    </source>
</reference>
<evidence type="ECO:0000313" key="2">
    <source>
        <dbReference type="EMBL" id="GGE42155.1"/>
    </source>
</evidence>
<gene>
    <name evidence="2" type="ORF">GCM10010832_22660</name>
</gene>
<dbReference type="EMBL" id="BMGM01000010">
    <property type="protein sequence ID" value="GGE42155.1"/>
    <property type="molecule type" value="Genomic_DNA"/>
</dbReference>
<sequence length="273" mass="32261">MKMETKKENTANRNELAALEKQMRVNNAENIINQRKDFEAYFSGLYDSLNTQYNSEKNHAKSGKIKMLERFINEINEALYKYKNNSNVNVNNEDYKIEALQSLRNNFEMLLTDLHTPDKTQSKGSKKKYKTKEKKPKQLKDFLINSNNFNDKEIEKIEKQLLKHFKNSIVKDLNKGKKQKFNYLILLLAERNFIDIDFDATDLVGYFKMLFNGKSTKEELDLDCANYNKLIRDFKENPTKAINKNSKPYKDILPNMESFEKENEILFVRFKNG</sequence>
<keyword evidence="3" id="KW-1185">Reference proteome</keyword>
<organism evidence="2 3">
    <name type="scientific">Psychroflexus planctonicus</name>
    <dbReference type="NCBI Taxonomy" id="1526575"/>
    <lineage>
        <taxon>Bacteria</taxon>
        <taxon>Pseudomonadati</taxon>
        <taxon>Bacteroidota</taxon>
        <taxon>Flavobacteriia</taxon>
        <taxon>Flavobacteriales</taxon>
        <taxon>Flavobacteriaceae</taxon>
        <taxon>Psychroflexus</taxon>
    </lineage>
</organism>